<evidence type="ECO:0000256" key="1">
    <source>
        <dbReference type="ARBA" id="ARBA00022741"/>
    </source>
</evidence>
<dbReference type="PANTHER" id="PTHR43038">
    <property type="entry name" value="ATP-BINDING CASSETTE, SUB-FAMILY H, MEMBER 1"/>
    <property type="match status" value="1"/>
</dbReference>
<feature type="domain" description="ABC transporter" evidence="4">
    <location>
        <begin position="11"/>
        <end position="234"/>
    </location>
</feature>
<dbReference type="InterPro" id="IPR027417">
    <property type="entry name" value="P-loop_NTPase"/>
</dbReference>
<evidence type="ECO:0000259" key="4">
    <source>
        <dbReference type="PROSITE" id="PS50893"/>
    </source>
</evidence>
<evidence type="ECO:0000256" key="2">
    <source>
        <dbReference type="ARBA" id="ARBA00022840"/>
    </source>
</evidence>
<dbReference type="GO" id="GO:0005524">
    <property type="term" value="F:ATP binding"/>
    <property type="evidence" value="ECO:0007669"/>
    <property type="project" value="UniProtKB-KW"/>
</dbReference>
<proteinExistence type="predicted"/>
<reference evidence="5 6" key="1">
    <citation type="submission" date="2018-01" db="EMBL/GenBank/DDBJ databases">
        <title>Glutamicibacter soli strain NHPC-3 Whole genome sequence and assembly.</title>
        <authorList>
            <person name="Choudhury P."/>
            <person name="Gupta D."/>
            <person name="Sengupta K."/>
            <person name="Jawed A."/>
            <person name="Sultana N."/>
            <person name="Saha P."/>
        </authorList>
    </citation>
    <scope>NUCLEOTIDE SEQUENCE [LARGE SCALE GENOMIC DNA]</scope>
    <source>
        <strain evidence="5 6">NHPC-3</strain>
    </source>
</reference>
<accession>A0A365YDZ5</accession>
<dbReference type="AlphaFoldDB" id="A0A365YDZ5"/>
<evidence type="ECO:0000313" key="6">
    <source>
        <dbReference type="Proteomes" id="UP000252167"/>
    </source>
</evidence>
<protein>
    <submittedName>
        <fullName evidence="5">Multidrug ABC transporter ATP-binding protein</fullName>
    </submittedName>
</protein>
<dbReference type="SMART" id="SM00382">
    <property type="entry name" value="AAA"/>
    <property type="match status" value="1"/>
</dbReference>
<sequence length="263" mass="27918">MHCVTNKTACIQVQRLSVKRGKSLVLQDIDCELAPGRIVGLLGPSGSGKSTLLRSIVGNQITAGGTVTVLGQPAGHKSLRHRVGYMTQAASVYDDLTVQQNVAYFAKVLGLPDAEATRVIEATDLQDQAKRLVLDLSGGQRNRVSLAIALLGSPDIVILDEPTVGLDPVLRAELWALFAKLAKTGICLLVSSHVMDEAMRCDEMLLLRNGKLLAQLSPGELLRRTGASDPEDAFLRLIASGGLGSAPPRDPSTARHRAEGEGS</sequence>
<dbReference type="Proteomes" id="UP000252167">
    <property type="component" value="Unassembled WGS sequence"/>
</dbReference>
<dbReference type="GO" id="GO:0016887">
    <property type="term" value="F:ATP hydrolysis activity"/>
    <property type="evidence" value="ECO:0007669"/>
    <property type="project" value="InterPro"/>
</dbReference>
<evidence type="ECO:0000313" key="5">
    <source>
        <dbReference type="EMBL" id="RBM00234.1"/>
    </source>
</evidence>
<gene>
    <name evidence="5" type="ORF">C1H84_12615</name>
</gene>
<name>A0A365YDZ5_9MICC</name>
<dbReference type="PROSITE" id="PS50893">
    <property type="entry name" value="ABC_TRANSPORTER_2"/>
    <property type="match status" value="1"/>
</dbReference>
<dbReference type="CDD" id="cd03230">
    <property type="entry name" value="ABC_DR_subfamily_A"/>
    <property type="match status" value="1"/>
</dbReference>
<dbReference type="PROSITE" id="PS00211">
    <property type="entry name" value="ABC_TRANSPORTER_1"/>
    <property type="match status" value="1"/>
</dbReference>
<dbReference type="EMBL" id="POAF01000006">
    <property type="protein sequence ID" value="RBM00234.1"/>
    <property type="molecule type" value="Genomic_DNA"/>
</dbReference>
<dbReference type="InterPro" id="IPR003593">
    <property type="entry name" value="AAA+_ATPase"/>
</dbReference>
<dbReference type="InterPro" id="IPR003439">
    <property type="entry name" value="ABC_transporter-like_ATP-bd"/>
</dbReference>
<organism evidence="5 6">
    <name type="scientific">Glutamicibacter soli</name>
    <dbReference type="NCBI Taxonomy" id="453836"/>
    <lineage>
        <taxon>Bacteria</taxon>
        <taxon>Bacillati</taxon>
        <taxon>Actinomycetota</taxon>
        <taxon>Actinomycetes</taxon>
        <taxon>Micrococcales</taxon>
        <taxon>Micrococcaceae</taxon>
        <taxon>Glutamicibacter</taxon>
    </lineage>
</organism>
<feature type="compositionally biased region" description="Basic and acidic residues" evidence="3">
    <location>
        <begin position="252"/>
        <end position="263"/>
    </location>
</feature>
<keyword evidence="1" id="KW-0547">Nucleotide-binding</keyword>
<dbReference type="SUPFAM" id="SSF52540">
    <property type="entry name" value="P-loop containing nucleoside triphosphate hydrolases"/>
    <property type="match status" value="1"/>
</dbReference>
<dbReference type="PANTHER" id="PTHR43038:SF3">
    <property type="entry name" value="ABC TRANSPORTER G FAMILY MEMBER 20 ISOFORM X1"/>
    <property type="match status" value="1"/>
</dbReference>
<dbReference type="Gene3D" id="3.40.50.300">
    <property type="entry name" value="P-loop containing nucleotide triphosphate hydrolases"/>
    <property type="match status" value="1"/>
</dbReference>
<keyword evidence="6" id="KW-1185">Reference proteome</keyword>
<feature type="region of interest" description="Disordered" evidence="3">
    <location>
        <begin position="240"/>
        <end position="263"/>
    </location>
</feature>
<comment type="caution">
    <text evidence="5">The sequence shown here is derived from an EMBL/GenBank/DDBJ whole genome shotgun (WGS) entry which is preliminary data.</text>
</comment>
<keyword evidence="2 5" id="KW-0067">ATP-binding</keyword>
<dbReference type="Pfam" id="PF00005">
    <property type="entry name" value="ABC_tran"/>
    <property type="match status" value="1"/>
</dbReference>
<dbReference type="InterPro" id="IPR017871">
    <property type="entry name" value="ABC_transporter-like_CS"/>
</dbReference>
<evidence type="ECO:0000256" key="3">
    <source>
        <dbReference type="SAM" id="MobiDB-lite"/>
    </source>
</evidence>